<dbReference type="Proteomes" id="UP000662888">
    <property type="component" value="Chromosome"/>
</dbReference>
<gene>
    <name evidence="3" type="ORF">IV454_30495</name>
</gene>
<dbReference type="EMBL" id="CP065053">
    <property type="protein sequence ID" value="QPI49699.1"/>
    <property type="molecule type" value="Genomic_DNA"/>
</dbReference>
<dbReference type="SUPFAM" id="SSF49879">
    <property type="entry name" value="SMAD/FHA domain"/>
    <property type="match status" value="1"/>
</dbReference>
<keyword evidence="4" id="KW-1185">Reference proteome</keyword>
<organism evidence="3 4">
    <name type="scientific">Massilia antarctica</name>
    <dbReference type="NCBI Taxonomy" id="2765360"/>
    <lineage>
        <taxon>Bacteria</taxon>
        <taxon>Pseudomonadati</taxon>
        <taxon>Pseudomonadota</taxon>
        <taxon>Betaproteobacteria</taxon>
        <taxon>Burkholderiales</taxon>
        <taxon>Oxalobacteraceae</taxon>
        <taxon>Telluria group</taxon>
        <taxon>Massilia</taxon>
    </lineage>
</organism>
<feature type="transmembrane region" description="Helical" evidence="1">
    <location>
        <begin position="214"/>
        <end position="233"/>
    </location>
</feature>
<dbReference type="Gene3D" id="2.60.200.20">
    <property type="match status" value="1"/>
</dbReference>
<name>A0AA49A7T7_9BURK</name>
<sequence length="323" mass="34958">MNAPYFIETLARNGDVLHRHQVDSLPIRFGRGYDNDFILDDAFAAPRHAVLEAGDDGQPVLRDLGTKNGVVHLGRRTTGLVLTGDTVIRIGHTSLRVRGADFPVGPEMVDRTMHGWEGGIPGLVGLLLIGAFALFTTWLSDTQSFQLIRYLLGLAYGIGAGLVWGGAWAFANRLFGRHARLGRHLFIFGCGLAAILAYKIVSSAAAYAFSLEALTGYSAHVAIAIVAGVIFFHLGTVKPHQTRRFALACLVLALIGSGLTLISNQQRYGRMADELFMSVLMPPSTRVSPDHKVDEFMGDVASMKARLDAERAKKIKGDGGDDD</sequence>
<keyword evidence="1" id="KW-1133">Transmembrane helix</keyword>
<protein>
    <submittedName>
        <fullName evidence="3">FHA domain-containing protein</fullName>
    </submittedName>
</protein>
<feature type="domain" description="FHA" evidence="2">
    <location>
        <begin position="27"/>
        <end position="77"/>
    </location>
</feature>
<feature type="transmembrane region" description="Helical" evidence="1">
    <location>
        <begin position="245"/>
        <end position="262"/>
    </location>
</feature>
<feature type="transmembrane region" description="Helical" evidence="1">
    <location>
        <begin position="118"/>
        <end position="138"/>
    </location>
</feature>
<evidence type="ECO:0000256" key="1">
    <source>
        <dbReference type="SAM" id="Phobius"/>
    </source>
</evidence>
<feature type="transmembrane region" description="Helical" evidence="1">
    <location>
        <begin position="150"/>
        <end position="171"/>
    </location>
</feature>
<evidence type="ECO:0000313" key="3">
    <source>
        <dbReference type="EMBL" id="QPI49699.1"/>
    </source>
</evidence>
<keyword evidence="1" id="KW-0472">Membrane</keyword>
<dbReference type="SMART" id="SM00240">
    <property type="entry name" value="FHA"/>
    <property type="match status" value="1"/>
</dbReference>
<dbReference type="InterPro" id="IPR008984">
    <property type="entry name" value="SMAD_FHA_dom_sf"/>
</dbReference>
<dbReference type="Pfam" id="PF00498">
    <property type="entry name" value="FHA"/>
    <property type="match status" value="1"/>
</dbReference>
<proteinExistence type="predicted"/>
<dbReference type="CDD" id="cd00060">
    <property type="entry name" value="FHA"/>
    <property type="match status" value="1"/>
</dbReference>
<reference evidence="3 4" key="1">
    <citation type="submission" date="2020-11" db="EMBL/GenBank/DDBJ databases">
        <authorList>
            <person name="Sun Q."/>
        </authorList>
    </citation>
    <scope>NUCLEOTIDE SEQUENCE [LARGE SCALE GENOMIC DNA]</scope>
    <source>
        <strain evidence="3 4">P8398</strain>
    </source>
</reference>
<keyword evidence="1" id="KW-0812">Transmembrane</keyword>
<feature type="transmembrane region" description="Helical" evidence="1">
    <location>
        <begin position="183"/>
        <end position="208"/>
    </location>
</feature>
<dbReference type="InterPro" id="IPR000253">
    <property type="entry name" value="FHA_dom"/>
</dbReference>
<dbReference type="RefSeq" id="WP_206089351.1">
    <property type="nucleotide sequence ID" value="NZ_CP065053.1"/>
</dbReference>
<dbReference type="PROSITE" id="PS50006">
    <property type="entry name" value="FHA_DOMAIN"/>
    <property type="match status" value="1"/>
</dbReference>
<evidence type="ECO:0000259" key="2">
    <source>
        <dbReference type="PROSITE" id="PS50006"/>
    </source>
</evidence>
<accession>A0AA49A7T7</accession>
<evidence type="ECO:0000313" key="4">
    <source>
        <dbReference type="Proteomes" id="UP000662888"/>
    </source>
</evidence>